<name>X1TD37_9ZZZZ</name>
<feature type="non-terminal residue" evidence="2">
    <location>
        <position position="206"/>
    </location>
</feature>
<evidence type="ECO:0000256" key="1">
    <source>
        <dbReference type="SAM" id="Phobius"/>
    </source>
</evidence>
<organism evidence="2">
    <name type="scientific">marine sediment metagenome</name>
    <dbReference type="NCBI Taxonomy" id="412755"/>
    <lineage>
        <taxon>unclassified sequences</taxon>
        <taxon>metagenomes</taxon>
        <taxon>ecological metagenomes</taxon>
    </lineage>
</organism>
<dbReference type="AlphaFoldDB" id="X1TD37"/>
<keyword evidence="1" id="KW-0472">Membrane</keyword>
<sequence length="206" mass="24011">MFNFILSSIIFIIIIVLLIILRKTIGKKVEIKNTDLFIATIIIVLYLILTGKISKLEFGQFKLEAAFFEASKTDITKQITQIEHHLTDEIEIGAKADIREISKLIELKTEAISFYLGKEIYYGPAIGIYLRELSKHPFFKYIILLYRHEEFYGMADGRELNSLFQTYRDRYWDSFTDAIAEIDRFFFEEELPGFISYGEAITIDTS</sequence>
<comment type="caution">
    <text evidence="2">The sequence shown here is derived from an EMBL/GenBank/DDBJ whole genome shotgun (WGS) entry which is preliminary data.</text>
</comment>
<feature type="transmembrane region" description="Helical" evidence="1">
    <location>
        <begin position="6"/>
        <end position="24"/>
    </location>
</feature>
<dbReference type="EMBL" id="BARW01007184">
    <property type="protein sequence ID" value="GAI85475.1"/>
    <property type="molecule type" value="Genomic_DNA"/>
</dbReference>
<accession>X1TD37</accession>
<reference evidence="2" key="1">
    <citation type="journal article" date="2014" name="Front. Microbiol.">
        <title>High frequency of phylogenetically diverse reductive dehalogenase-homologous genes in deep subseafloor sedimentary metagenomes.</title>
        <authorList>
            <person name="Kawai M."/>
            <person name="Futagami T."/>
            <person name="Toyoda A."/>
            <person name="Takaki Y."/>
            <person name="Nishi S."/>
            <person name="Hori S."/>
            <person name="Arai W."/>
            <person name="Tsubouchi T."/>
            <person name="Morono Y."/>
            <person name="Uchiyama I."/>
            <person name="Ito T."/>
            <person name="Fujiyama A."/>
            <person name="Inagaki F."/>
            <person name="Takami H."/>
        </authorList>
    </citation>
    <scope>NUCLEOTIDE SEQUENCE</scope>
    <source>
        <strain evidence="2">Expedition CK06-06</strain>
    </source>
</reference>
<gene>
    <name evidence="2" type="ORF">S12H4_15014</name>
</gene>
<keyword evidence="1" id="KW-0812">Transmembrane</keyword>
<feature type="transmembrane region" description="Helical" evidence="1">
    <location>
        <begin position="36"/>
        <end position="54"/>
    </location>
</feature>
<proteinExistence type="predicted"/>
<keyword evidence="1" id="KW-1133">Transmembrane helix</keyword>
<evidence type="ECO:0000313" key="2">
    <source>
        <dbReference type="EMBL" id="GAI85475.1"/>
    </source>
</evidence>
<protein>
    <submittedName>
        <fullName evidence="2">Uncharacterized protein</fullName>
    </submittedName>
</protein>